<comment type="catalytic activity">
    <reaction evidence="9">
        <text>4-demethyl-7-[(3S)-3-amino-3-carboxypropyl]wyosine(37) in tRNA(Phe) + S-adenosyl-L-methionine = 7-[(3S)-3-amino-3-carboxypropyl]wyosine(37) in tRNA(Phe) + S-adenosyl-L-homocysteine + H(+)</text>
        <dbReference type="Rhea" id="RHEA:36635"/>
        <dbReference type="Rhea" id="RHEA-COMP:10378"/>
        <dbReference type="Rhea" id="RHEA-COMP:10379"/>
        <dbReference type="ChEBI" id="CHEBI:15378"/>
        <dbReference type="ChEBI" id="CHEBI:57856"/>
        <dbReference type="ChEBI" id="CHEBI:59789"/>
        <dbReference type="ChEBI" id="CHEBI:73543"/>
        <dbReference type="ChEBI" id="CHEBI:73550"/>
        <dbReference type="EC" id="2.1.1.282"/>
    </reaction>
</comment>
<dbReference type="PANTHER" id="PTHR48418:SF1">
    <property type="entry name" value="TRNA WYBUTOSINE-SYNTHESIZING PROTEIN 3"/>
    <property type="match status" value="1"/>
</dbReference>
<comment type="function">
    <text evidence="10">S-adenosyl-L-methionine-dependent methyltransferase that acts as a component of the wybutosine biosynthesis pathway. Wybutosine is a hyper modified guanosine with a tricyclic base found at the 3'-position adjacent to the anticodon of eukaryotic phenylalanine tRNA. Probably methylates N-4 position of wybutosine-86 to produce wybutosine-72.</text>
</comment>
<evidence type="ECO:0000256" key="4">
    <source>
        <dbReference type="ARBA" id="ARBA00022603"/>
    </source>
</evidence>
<evidence type="ECO:0000256" key="2">
    <source>
        <dbReference type="ARBA" id="ARBA00008569"/>
    </source>
</evidence>
<keyword evidence="6" id="KW-0949">S-adenosyl-L-methionine</keyword>
<evidence type="ECO:0000256" key="7">
    <source>
        <dbReference type="ARBA" id="ARBA00022694"/>
    </source>
</evidence>
<evidence type="ECO:0000256" key="11">
    <source>
        <dbReference type="ARBA" id="ARBA00069229"/>
    </source>
</evidence>
<dbReference type="SUPFAM" id="SSF111278">
    <property type="entry name" value="SSo0622-like"/>
    <property type="match status" value="1"/>
</dbReference>
<dbReference type="InterPro" id="IPR003827">
    <property type="entry name" value="tRNA_yW-synthesising"/>
</dbReference>
<comment type="similarity">
    <text evidence="2">Belongs to the TYW3 family.</text>
</comment>
<dbReference type="OrthoDB" id="263283at2759"/>
<dbReference type="InterPro" id="IPR036602">
    <property type="entry name" value="tRNA_yW-synthesising-like_sf"/>
</dbReference>
<evidence type="ECO:0000313" key="15">
    <source>
        <dbReference type="Proteomes" id="UP000196158"/>
    </source>
</evidence>
<evidence type="ECO:0000259" key="13">
    <source>
        <dbReference type="Pfam" id="PF02676"/>
    </source>
</evidence>
<protein>
    <recommendedName>
        <fullName evidence="11">tRNA wybutosine-synthesizing protein 3</fullName>
        <ecNumber evidence="3">2.1.1.282</ecNumber>
    </recommendedName>
    <alternativeName>
        <fullName evidence="8">tRNA(Phe) 7-((3-amino-3-carboxypropyl)-4-demethylwyosine(37)-N(4))-methyltransferase</fullName>
    </alternativeName>
</protein>
<evidence type="ECO:0000256" key="6">
    <source>
        <dbReference type="ARBA" id="ARBA00022691"/>
    </source>
</evidence>
<dbReference type="STRING" id="1789683.A0A1X7R468"/>
<dbReference type="PANTHER" id="PTHR48418">
    <property type="entry name" value="TRNA WYBUTOSINE-SYNTHESIZING PROTEIN 3"/>
    <property type="match status" value="1"/>
</dbReference>
<dbReference type="EC" id="2.1.1.282" evidence="3"/>
<dbReference type="GO" id="GO:0008033">
    <property type="term" value="P:tRNA processing"/>
    <property type="evidence" value="ECO:0007669"/>
    <property type="project" value="UniProtKB-KW"/>
</dbReference>
<organism evidence="14 15">
    <name type="scientific">Maudiozyma saulgeensis</name>
    <dbReference type="NCBI Taxonomy" id="1789683"/>
    <lineage>
        <taxon>Eukaryota</taxon>
        <taxon>Fungi</taxon>
        <taxon>Dikarya</taxon>
        <taxon>Ascomycota</taxon>
        <taxon>Saccharomycotina</taxon>
        <taxon>Saccharomycetes</taxon>
        <taxon>Saccharomycetales</taxon>
        <taxon>Saccharomycetaceae</taxon>
        <taxon>Maudiozyma</taxon>
    </lineage>
</organism>
<feature type="compositionally biased region" description="Basic and acidic residues" evidence="12">
    <location>
        <begin position="243"/>
        <end position="264"/>
    </location>
</feature>
<accession>A0A1X7R468</accession>
<dbReference type="AlphaFoldDB" id="A0A1X7R468"/>
<keyword evidence="15" id="KW-1185">Reference proteome</keyword>
<dbReference type="GO" id="GO:0008168">
    <property type="term" value="F:methyltransferase activity"/>
    <property type="evidence" value="ECO:0007669"/>
    <property type="project" value="UniProtKB-KW"/>
</dbReference>
<dbReference type="Proteomes" id="UP000196158">
    <property type="component" value="Unassembled WGS sequence"/>
</dbReference>
<dbReference type="GO" id="GO:0032259">
    <property type="term" value="P:methylation"/>
    <property type="evidence" value="ECO:0007669"/>
    <property type="project" value="UniProtKB-KW"/>
</dbReference>
<evidence type="ECO:0000256" key="8">
    <source>
        <dbReference type="ARBA" id="ARBA00030554"/>
    </source>
</evidence>
<keyword evidence="4 14" id="KW-0489">Methyltransferase</keyword>
<dbReference type="EMBL" id="FXLY01000005">
    <property type="protein sequence ID" value="SMN20371.1"/>
    <property type="molecule type" value="Genomic_DNA"/>
</dbReference>
<proteinExistence type="inferred from homology"/>
<feature type="domain" description="tRNA wybutosine-synthesizing protein" evidence="13">
    <location>
        <begin position="8"/>
        <end position="227"/>
    </location>
</feature>
<feature type="region of interest" description="Disordered" evidence="12">
    <location>
        <begin position="243"/>
        <end position="274"/>
    </location>
</feature>
<evidence type="ECO:0000256" key="3">
    <source>
        <dbReference type="ARBA" id="ARBA00012750"/>
    </source>
</evidence>
<evidence type="ECO:0000313" key="14">
    <source>
        <dbReference type="EMBL" id="SMN20371.1"/>
    </source>
</evidence>
<dbReference type="Gene3D" id="3.30.1960.10">
    <property type="entry name" value="tRNA wybutosine-synthesizing-like"/>
    <property type="match status" value="1"/>
</dbReference>
<reference evidence="14 15" key="1">
    <citation type="submission" date="2017-04" db="EMBL/GenBank/DDBJ databases">
        <authorList>
            <person name="Afonso C.L."/>
            <person name="Miller P.J."/>
            <person name="Scott M.A."/>
            <person name="Spackman E."/>
            <person name="Goraichik I."/>
            <person name="Dimitrov K.M."/>
            <person name="Suarez D.L."/>
            <person name="Swayne D.E."/>
        </authorList>
    </citation>
    <scope>NUCLEOTIDE SEQUENCE [LARGE SCALE GENOMIC DNA]</scope>
</reference>
<name>A0A1X7R468_9SACH</name>
<gene>
    <name evidence="14" type="ORF">KASA_0N03366G</name>
</gene>
<evidence type="ECO:0000256" key="1">
    <source>
        <dbReference type="ARBA" id="ARBA00004797"/>
    </source>
</evidence>
<comment type="pathway">
    <text evidence="1">tRNA modification; wybutosine-tRNA(Phe) biosynthesis.</text>
</comment>
<keyword evidence="5 14" id="KW-0808">Transferase</keyword>
<evidence type="ECO:0000256" key="9">
    <source>
        <dbReference type="ARBA" id="ARBA00049202"/>
    </source>
</evidence>
<sequence>MSQNAFDQKKASILDEINSPQPDLSPKGSIDELCIPIMELINSHKDMVTTSSCSGRVSVFVEGTKHYNEEIKVGGKGQGGRWLFVSHDETNVVGWLDRLEQDSMAENIIVNIGNVEDVSKFDGSHRYILYKYEPFILHVKCRDFDVASKLYNTAMDCGFRESGIGSNNLVAIRINIKLDVPIGYLDETSNQLILFVTEQYIKLLDNITLAKFNDNAKKINQLFNKIEHDIIKDSGIGSTMEKKLTETKEERRQRKRREGLERQELLNQANNNDL</sequence>
<evidence type="ECO:0000256" key="12">
    <source>
        <dbReference type="SAM" id="MobiDB-lite"/>
    </source>
</evidence>
<evidence type="ECO:0000256" key="10">
    <source>
        <dbReference type="ARBA" id="ARBA00058049"/>
    </source>
</evidence>
<evidence type="ECO:0000256" key="5">
    <source>
        <dbReference type="ARBA" id="ARBA00022679"/>
    </source>
</evidence>
<keyword evidence="7" id="KW-0819">tRNA processing</keyword>
<dbReference type="FunFam" id="3.30.1960.10:FF:000003">
    <property type="entry name" value="tRNA methyltransferase"/>
    <property type="match status" value="1"/>
</dbReference>
<dbReference type="Pfam" id="PF02676">
    <property type="entry name" value="TYW3"/>
    <property type="match status" value="1"/>
</dbReference>